<dbReference type="Proteomes" id="UP000326939">
    <property type="component" value="Chromosome 4"/>
</dbReference>
<feature type="domain" description="Bulb-type lectin" evidence="4">
    <location>
        <begin position="1"/>
        <end position="83"/>
    </location>
</feature>
<evidence type="ECO:0000313" key="6">
    <source>
        <dbReference type="Proteomes" id="UP000326939"/>
    </source>
</evidence>
<gene>
    <name evidence="5" type="ORF">DKX38_005454</name>
</gene>
<dbReference type="PANTHER" id="PTHR32444:SF63">
    <property type="entry name" value="G-TYPE LECTIN S-RECEPTOR-LIKE SERINE_THREONINE-PROTEIN KINASE RKS1"/>
    <property type="match status" value="1"/>
</dbReference>
<dbReference type="InterPro" id="IPR001480">
    <property type="entry name" value="Bulb-type_lectin_dom"/>
</dbReference>
<organism evidence="5 6">
    <name type="scientific">Salix brachista</name>
    <dbReference type="NCBI Taxonomy" id="2182728"/>
    <lineage>
        <taxon>Eukaryota</taxon>
        <taxon>Viridiplantae</taxon>
        <taxon>Streptophyta</taxon>
        <taxon>Embryophyta</taxon>
        <taxon>Tracheophyta</taxon>
        <taxon>Spermatophyta</taxon>
        <taxon>Magnoliopsida</taxon>
        <taxon>eudicotyledons</taxon>
        <taxon>Gunneridae</taxon>
        <taxon>Pentapetalae</taxon>
        <taxon>rosids</taxon>
        <taxon>fabids</taxon>
        <taxon>Malpighiales</taxon>
        <taxon>Salicaceae</taxon>
        <taxon>Saliceae</taxon>
        <taxon>Salix</taxon>
    </lineage>
</organism>
<evidence type="ECO:0000256" key="1">
    <source>
        <dbReference type="ARBA" id="ARBA00022729"/>
    </source>
</evidence>
<keyword evidence="6" id="KW-1185">Reference proteome</keyword>
<accession>A0A5N5MZX0</accession>
<dbReference type="SUPFAM" id="SSF51110">
    <property type="entry name" value="alpha-D-mannose-specific plant lectins"/>
    <property type="match status" value="1"/>
</dbReference>
<name>A0A5N5MZX0_9ROSI</name>
<sequence length="197" mass="22348">MLKFQFKQLCGLPTEIILSMIPLEFSSINGHGNLILYSKNQTIPVWFTNVSASSTSTSVAQLLNSGNFILSQPDSATVLWKSIDHPTNTMLPFTELGLDRKTGLNRFLTSWKSLDDPGTGEWSYYLEPSGLPEIVLYKGQVPWWRSGPWDGLSSIYEDLERFPCQEGGISSFGNALSFSVHWLHFHYILPEEEERKR</sequence>
<evidence type="ECO:0000256" key="3">
    <source>
        <dbReference type="ARBA" id="ARBA00023180"/>
    </source>
</evidence>
<dbReference type="Pfam" id="PF01453">
    <property type="entry name" value="B_lectin"/>
    <property type="match status" value="1"/>
</dbReference>
<reference evidence="6" key="1">
    <citation type="journal article" date="2019" name="Gigascience">
        <title>De novo genome assembly of the endangered Acer yangbiense, a plant species with extremely small populations endemic to Yunnan Province, China.</title>
        <authorList>
            <person name="Yang J."/>
            <person name="Wariss H.M."/>
            <person name="Tao L."/>
            <person name="Zhang R."/>
            <person name="Yun Q."/>
            <person name="Hollingsworth P."/>
            <person name="Dao Z."/>
            <person name="Luo G."/>
            <person name="Guo H."/>
            <person name="Ma Y."/>
            <person name="Sun W."/>
        </authorList>
    </citation>
    <scope>NUCLEOTIDE SEQUENCE [LARGE SCALE GENOMIC DNA]</scope>
    <source>
        <strain evidence="6">cv. br00</strain>
    </source>
</reference>
<evidence type="ECO:0000313" key="5">
    <source>
        <dbReference type="EMBL" id="KAB5560497.1"/>
    </source>
</evidence>
<keyword evidence="2" id="KW-1015">Disulfide bond</keyword>
<dbReference type="PANTHER" id="PTHR32444">
    <property type="entry name" value="BULB-TYPE LECTIN DOMAIN-CONTAINING PROTEIN"/>
    <property type="match status" value="1"/>
</dbReference>
<keyword evidence="3" id="KW-0325">Glycoprotein</keyword>
<dbReference type="PROSITE" id="PS50927">
    <property type="entry name" value="BULB_LECTIN"/>
    <property type="match status" value="1"/>
</dbReference>
<dbReference type="InterPro" id="IPR036426">
    <property type="entry name" value="Bulb-type_lectin_dom_sf"/>
</dbReference>
<keyword evidence="1" id="KW-0732">Signal</keyword>
<comment type="caution">
    <text evidence="5">The sequence shown here is derived from an EMBL/GenBank/DDBJ whole genome shotgun (WGS) entry which is preliminary data.</text>
</comment>
<dbReference type="Gene3D" id="2.90.10.10">
    <property type="entry name" value="Bulb-type lectin domain"/>
    <property type="match status" value="1"/>
</dbReference>
<evidence type="ECO:0000259" key="4">
    <source>
        <dbReference type="PROSITE" id="PS50927"/>
    </source>
</evidence>
<evidence type="ECO:0000256" key="2">
    <source>
        <dbReference type="ARBA" id="ARBA00023157"/>
    </source>
</evidence>
<dbReference type="AlphaFoldDB" id="A0A5N5MZX0"/>
<dbReference type="EMBL" id="VDCV01000004">
    <property type="protein sequence ID" value="KAB5560497.1"/>
    <property type="molecule type" value="Genomic_DNA"/>
</dbReference>
<proteinExistence type="predicted"/>
<protein>
    <recommendedName>
        <fullName evidence="4">Bulb-type lectin domain-containing protein</fullName>
    </recommendedName>
</protein>